<evidence type="ECO:0000313" key="9">
    <source>
        <dbReference type="EMBL" id="OAY55589.2"/>
    </source>
</evidence>
<dbReference type="EMBL" id="CM004389">
    <property type="protein sequence ID" value="OAY55589.2"/>
    <property type="molecule type" value="Genomic_DNA"/>
</dbReference>
<evidence type="ECO:0000256" key="8">
    <source>
        <dbReference type="RuleBase" id="RU361233"/>
    </source>
</evidence>
<keyword evidence="7 8" id="KW-0472">Membrane</keyword>
<evidence type="ECO:0000256" key="2">
    <source>
        <dbReference type="ARBA" id="ARBA00007651"/>
    </source>
</evidence>
<comment type="similarity">
    <text evidence="2 8">Belongs to the Casparian strip membrane proteins (CASP) family.</text>
</comment>
<name>A0A2C9W825_MANES</name>
<comment type="caution">
    <text evidence="8">Lacks conserved residue(s) required for the propagation of feature annotation.</text>
</comment>
<reference evidence="10" key="1">
    <citation type="journal article" date="2016" name="Nat. Biotechnol.">
        <title>Sequencing wild and cultivated cassava and related species reveals extensive interspecific hybridization and genetic diversity.</title>
        <authorList>
            <person name="Bredeson J.V."/>
            <person name="Lyons J.B."/>
            <person name="Prochnik S.E."/>
            <person name="Wu G.A."/>
            <person name="Ha C.M."/>
            <person name="Edsinger-Gonzales E."/>
            <person name="Grimwood J."/>
            <person name="Schmutz J."/>
            <person name="Rabbi I.Y."/>
            <person name="Egesi C."/>
            <person name="Nauluvula P."/>
            <person name="Lebot V."/>
            <person name="Ndunguru J."/>
            <person name="Mkamilo G."/>
            <person name="Bart R.S."/>
            <person name="Setter T.L."/>
            <person name="Gleadow R.M."/>
            <person name="Kulakow P."/>
            <person name="Ferguson M.E."/>
            <person name="Rounsley S."/>
            <person name="Rokhsar D.S."/>
        </authorList>
    </citation>
    <scope>NUCLEOTIDE SEQUENCE [LARGE SCALE GENOMIC DNA]</scope>
    <source>
        <strain evidence="10">cv. AM560-2</strain>
    </source>
</reference>
<dbReference type="InterPro" id="IPR045009">
    <property type="entry name" value="CASPL-5"/>
</dbReference>
<keyword evidence="5 8" id="KW-0812">Transmembrane</keyword>
<sequence>MEAPSFVSKARTAFHSAAAKAERVFTDIKSDFISDRADSDKPSPKESKKQIEYESLKNDDESKSNEGKHLRWRSAHIGTKQEWQDKLKKIRIGKKGSENHTEKVENPNMAVPFYDENLYILNMKNDAEAKGSQVSFIVERLNSTSPDSIPPTSVMKQLAIAIDAGKKHKSMKDILSSSGGSSPIMERASLSLAAVKSLVLRDKEDKLASEFGGDEEKVSSLIQSLFDVEGKFLKRNISSGLEQLSMSRDIHGAPPESLLAKLSEVIGSFKTLRKMAFIWCKIVDEMRRHWSEERHIPGIPVDDLPDLNLCLLYQKLQVINCCVSRKRRRIIATQSLELVMRDASSCAEQSAISNEAIGSSVILYARLSNGENVLRLGADQPADNLTLLETGEPVYSPITQEGPLLTEDLIKENEEFVLRTGSVGAGCSQLLSDMQAFKAANPGCILEDFVRWHSPPDWTDNLDEDNEFFEGGDVTSSRGQLSSRMQKEGNLWRELWQTAKAIPAIKQAPQFDEDLAVEGILHDLEELSPSELFEQLFISLLGLGILVTESKVSSNNDLSKLFHKCKDYIIFTCQGNNWSEKVDDLCQVYETLEKIVLEPEEVLKAVKQAEEATTPTAGESKGRFKRLGLNFGNKDRNLRKSSFKETCSEISPRQQFSNFFDGKSSLFSKKPPKPESASSGDRTPSSDENDWTIVNP</sequence>
<keyword evidence="10" id="KW-1185">Reference proteome</keyword>
<evidence type="ECO:0000256" key="4">
    <source>
        <dbReference type="ARBA" id="ARBA00022475"/>
    </source>
</evidence>
<evidence type="ECO:0000313" key="10">
    <source>
        <dbReference type="Proteomes" id="UP000091857"/>
    </source>
</evidence>
<proteinExistence type="inferred from homology"/>
<dbReference type="Proteomes" id="UP000091857">
    <property type="component" value="Chromosome 3"/>
</dbReference>
<keyword evidence="4 8" id="KW-1003">Cell membrane</keyword>
<evidence type="ECO:0000256" key="6">
    <source>
        <dbReference type="ARBA" id="ARBA00022989"/>
    </source>
</evidence>
<dbReference type="GO" id="GO:0005886">
    <property type="term" value="C:plasma membrane"/>
    <property type="evidence" value="ECO:0007669"/>
    <property type="project" value="UniProtKB-SubCell"/>
</dbReference>
<gene>
    <name evidence="9" type="ORF">MANES_03G131600v8</name>
</gene>
<evidence type="ECO:0000256" key="7">
    <source>
        <dbReference type="ARBA" id="ARBA00023136"/>
    </source>
</evidence>
<protein>
    <recommendedName>
        <fullName evidence="8">CASP-like protein</fullName>
    </recommendedName>
</protein>
<accession>A0A2C9W825</accession>
<keyword evidence="6 8" id="KW-1133">Transmembrane helix</keyword>
<dbReference type="InterPro" id="IPR006702">
    <property type="entry name" value="CASP_dom"/>
</dbReference>
<evidence type="ECO:0000256" key="5">
    <source>
        <dbReference type="ARBA" id="ARBA00022692"/>
    </source>
</evidence>
<comment type="subcellular location">
    <subcellularLocation>
        <location evidence="1 8">Cell membrane</location>
        <topology evidence="1 8">Multi-pass membrane protein</topology>
    </subcellularLocation>
</comment>
<evidence type="ECO:0000256" key="3">
    <source>
        <dbReference type="ARBA" id="ARBA00011489"/>
    </source>
</evidence>
<dbReference type="Pfam" id="PF04535">
    <property type="entry name" value="CASP_dom"/>
    <property type="match status" value="1"/>
</dbReference>
<dbReference type="PANTHER" id="PTHR32021">
    <property type="entry name" value="CASP-LIKE PROTEIN 5B3"/>
    <property type="match status" value="1"/>
</dbReference>
<dbReference type="PANTHER" id="PTHR32021:SF5">
    <property type="entry name" value="CASP-LIKE PROTEIN 5B3"/>
    <property type="match status" value="1"/>
</dbReference>
<comment type="subunit">
    <text evidence="3 8">Homodimer and heterodimers.</text>
</comment>
<comment type="caution">
    <text evidence="9">The sequence shown here is derived from an EMBL/GenBank/DDBJ whole genome shotgun (WGS) entry which is preliminary data.</text>
</comment>
<evidence type="ECO:0000256" key="1">
    <source>
        <dbReference type="ARBA" id="ARBA00004651"/>
    </source>
</evidence>
<dbReference type="AlphaFoldDB" id="A0A2C9W825"/>
<organism evidence="9 10">
    <name type="scientific">Manihot esculenta</name>
    <name type="common">Cassava</name>
    <name type="synonym">Jatropha manihot</name>
    <dbReference type="NCBI Taxonomy" id="3983"/>
    <lineage>
        <taxon>Eukaryota</taxon>
        <taxon>Viridiplantae</taxon>
        <taxon>Streptophyta</taxon>
        <taxon>Embryophyta</taxon>
        <taxon>Tracheophyta</taxon>
        <taxon>Spermatophyta</taxon>
        <taxon>Magnoliopsida</taxon>
        <taxon>eudicotyledons</taxon>
        <taxon>Gunneridae</taxon>
        <taxon>Pentapetalae</taxon>
        <taxon>rosids</taxon>
        <taxon>fabids</taxon>
        <taxon>Malpighiales</taxon>
        <taxon>Euphorbiaceae</taxon>
        <taxon>Crotonoideae</taxon>
        <taxon>Manihoteae</taxon>
        <taxon>Manihot</taxon>
    </lineage>
</organism>